<feature type="compositionally biased region" description="Basic and acidic residues" evidence="1">
    <location>
        <begin position="1"/>
        <end position="14"/>
    </location>
</feature>
<reference evidence="2 3" key="1">
    <citation type="submission" date="2016-12" db="EMBL/GenBank/DDBJ databases">
        <title>Genome Mining:The Detection of Biosynthetic Gene Clusters to Aid in the Expression of Curamycin A produced by Streptomyces sp. strain CZA14.</title>
        <authorList>
            <person name="Durrell K.A."/>
            <person name="Kirby B.M."/>
            <person name="Khan W."/>
            <person name="Mthethwa T."/>
            <person name="Le Roes-Hill M."/>
        </authorList>
    </citation>
    <scope>NUCLEOTIDE SEQUENCE [LARGE SCALE GENOMIC DNA]</scope>
    <source>
        <strain evidence="2 3">CZA14</strain>
    </source>
</reference>
<dbReference type="RefSeq" id="WP_086169115.1">
    <property type="nucleotide sequence ID" value="NZ_MRYD01000040.1"/>
</dbReference>
<proteinExistence type="predicted"/>
<accession>A0ABX3YKK2</accession>
<gene>
    <name evidence="2" type="ORF">OQI_10695</name>
</gene>
<feature type="region of interest" description="Disordered" evidence="1">
    <location>
        <begin position="91"/>
        <end position="242"/>
    </location>
</feature>
<evidence type="ECO:0008006" key="4">
    <source>
        <dbReference type="Google" id="ProtNLM"/>
    </source>
</evidence>
<organism evidence="2 3">
    <name type="scientific">Streptomyces pharetrae CZA14</name>
    <dbReference type="NCBI Taxonomy" id="1144883"/>
    <lineage>
        <taxon>Bacteria</taxon>
        <taxon>Bacillati</taxon>
        <taxon>Actinomycetota</taxon>
        <taxon>Actinomycetes</taxon>
        <taxon>Kitasatosporales</taxon>
        <taxon>Streptomycetaceae</taxon>
        <taxon>Streptomyces</taxon>
    </lineage>
</organism>
<name>A0ABX3YKK2_9ACTN</name>
<comment type="caution">
    <text evidence="2">The sequence shown here is derived from an EMBL/GenBank/DDBJ whole genome shotgun (WGS) entry which is preliminary data.</text>
</comment>
<dbReference type="EMBL" id="MRYD01000040">
    <property type="protein sequence ID" value="OSZ60475.1"/>
    <property type="molecule type" value="Genomic_DNA"/>
</dbReference>
<dbReference type="Proteomes" id="UP000194266">
    <property type="component" value="Unassembled WGS sequence"/>
</dbReference>
<sequence length="416" mass="43180">MSRLSREKQPEQQRHGASAATPVDVRVFAGGGSGPGTGKVTVGGSPLAPAPGEEPQQCVLNHLHRIALATGRPVLATVHDERIGYVVPLRVDPDGSSHFTAQPSPTAGPDAEPVPDGATKVLRIPLGRQPQEHPAQPSPHPRDAHEPTPDSAPTFRLRATPGPVPQPQPIPQPRPIPQPQPAPQPQPPHAPGTVMPPTGAFGPPPVMDGPAQAVGGPAQFMTSAPGPDSDPDSKPTPPRGFDAVAEAMLGDDVPEPAGVPTPLTEPLARIGEAVKEGRIDAATALAEQALGDGAAMLGPDHPEVLRLGELAAYVAYLGGDPLRAFRLSVDLVHARRRTGDAEAAYGNVQSAATAWRAVRDPLLGQELGHELIALWAELAAEPGPAAEEAEQLQSARTRMTRLAERARKAAGGPPAE</sequence>
<evidence type="ECO:0000256" key="1">
    <source>
        <dbReference type="SAM" id="MobiDB-lite"/>
    </source>
</evidence>
<evidence type="ECO:0000313" key="3">
    <source>
        <dbReference type="Proteomes" id="UP000194266"/>
    </source>
</evidence>
<feature type="compositionally biased region" description="Pro residues" evidence="1">
    <location>
        <begin position="162"/>
        <end position="190"/>
    </location>
</feature>
<feature type="region of interest" description="Disordered" evidence="1">
    <location>
        <begin position="1"/>
        <end position="53"/>
    </location>
</feature>
<keyword evidence="3" id="KW-1185">Reference proteome</keyword>
<protein>
    <recommendedName>
        <fullName evidence="4">Tetratricopeptide repeat protein</fullName>
    </recommendedName>
</protein>
<evidence type="ECO:0000313" key="2">
    <source>
        <dbReference type="EMBL" id="OSZ60475.1"/>
    </source>
</evidence>
<feature type="region of interest" description="Disordered" evidence="1">
    <location>
        <begin position="384"/>
        <end position="416"/>
    </location>
</feature>